<comment type="caution">
    <text evidence="2">The sequence shown here is derived from an EMBL/GenBank/DDBJ whole genome shotgun (WGS) entry which is preliminary data.</text>
</comment>
<dbReference type="PANTHER" id="PTHR46190:SF1">
    <property type="entry name" value="SI:CH211-201H21.5"/>
    <property type="match status" value="1"/>
</dbReference>
<dbReference type="Gene3D" id="3.90.245.10">
    <property type="entry name" value="Ribonucleoside hydrolase-like"/>
    <property type="match status" value="1"/>
</dbReference>
<dbReference type="InterPro" id="IPR052775">
    <property type="entry name" value="IUN_hydrolase"/>
</dbReference>
<dbReference type="InterPro" id="IPR036452">
    <property type="entry name" value="Ribo_hydro-like"/>
</dbReference>
<dbReference type="RefSeq" id="WP_006904608.1">
    <property type="nucleotide sequence ID" value="NZ_JH976535.1"/>
</dbReference>
<evidence type="ECO:0000259" key="1">
    <source>
        <dbReference type="Pfam" id="PF01156"/>
    </source>
</evidence>
<dbReference type="STRING" id="867903.ThesuDRAFT_02325"/>
<organism evidence="2 3">
    <name type="scientific">Thermaerobacter subterraneus DSM 13965</name>
    <dbReference type="NCBI Taxonomy" id="867903"/>
    <lineage>
        <taxon>Bacteria</taxon>
        <taxon>Bacillati</taxon>
        <taxon>Bacillota</taxon>
        <taxon>Clostridia</taxon>
        <taxon>Eubacteriales</taxon>
        <taxon>Clostridiales Family XVII. Incertae Sedis</taxon>
        <taxon>Thermaerobacter</taxon>
    </lineage>
</organism>
<reference evidence="2" key="1">
    <citation type="submission" date="2010-10" db="EMBL/GenBank/DDBJ databases">
        <authorList>
            <consortium name="US DOE Joint Genome Institute (JGI-PGF)"/>
            <person name="Lucas S."/>
            <person name="Copeland A."/>
            <person name="Lapidus A."/>
            <person name="Bruce D."/>
            <person name="Goodwin L."/>
            <person name="Pitluck S."/>
            <person name="Kyrpides N."/>
            <person name="Mavromatis K."/>
            <person name="Detter J.C."/>
            <person name="Han C."/>
            <person name="Land M."/>
            <person name="Hauser L."/>
            <person name="Markowitz V."/>
            <person name="Cheng J.-F."/>
            <person name="Hugenholtz P."/>
            <person name="Woyke T."/>
            <person name="Wu D."/>
            <person name="Pukall R."/>
            <person name="Wahrenburg C."/>
            <person name="Brambilla E."/>
            <person name="Klenk H.-P."/>
            <person name="Eisen J.A."/>
        </authorList>
    </citation>
    <scope>NUCLEOTIDE SEQUENCE [LARGE SCALE GENOMIC DNA]</scope>
    <source>
        <strain evidence="2">DSM 13965</strain>
    </source>
</reference>
<gene>
    <name evidence="2" type="ORF">ThesuDRAFT_02325</name>
</gene>
<name>K6PNX1_9FIRM</name>
<dbReference type="GO" id="GO:0016799">
    <property type="term" value="F:hydrolase activity, hydrolyzing N-glycosyl compounds"/>
    <property type="evidence" value="ECO:0007669"/>
    <property type="project" value="InterPro"/>
</dbReference>
<accession>K6PNX1</accession>
<dbReference type="PANTHER" id="PTHR46190">
    <property type="entry name" value="SI:CH211-201H21.5-RELATED"/>
    <property type="match status" value="1"/>
</dbReference>
<evidence type="ECO:0000313" key="3">
    <source>
        <dbReference type="Proteomes" id="UP000005710"/>
    </source>
</evidence>
<dbReference type="OrthoDB" id="9797882at2"/>
<dbReference type="SUPFAM" id="SSF53590">
    <property type="entry name" value="Nucleoside hydrolase"/>
    <property type="match status" value="1"/>
</dbReference>
<dbReference type="EMBL" id="AENY02000003">
    <property type="protein sequence ID" value="EKP94587.1"/>
    <property type="molecule type" value="Genomic_DNA"/>
</dbReference>
<dbReference type="CDD" id="cd02649">
    <property type="entry name" value="nuc_hydro_CeIAG"/>
    <property type="match status" value="1"/>
</dbReference>
<dbReference type="AlphaFoldDB" id="K6PNX1"/>
<dbReference type="HOGENOM" id="CLU_036838_2_1_9"/>
<dbReference type="Pfam" id="PF01156">
    <property type="entry name" value="IU_nuc_hydro"/>
    <property type="match status" value="1"/>
</dbReference>
<sequence length="317" mass="34900">MPVRLIVDTDTAGDDVNSLLIALLHPNIQLEAVTISVGNVGFEQQIENALYTIEMAGRSGQVPVYPGCAVPLVNEWVAADYVHGRDGMGDSFFPRARQRPEPQHAVDALIERIHAAPGELTILAQAPLTNIAVAVTRDPSIARKVKTLYIMGGTYFAPGNITPAAEYNFYVDPEAARIVFRAGFDIRLVDWGLCVRDTVLDDGDLEDIRRLDTELARFYLQVNRVVRQFNETVGIRGVTHPDSIVAAMIADPAIARGWQPCQVDIETRGELTRGASVITPAQYAGVEKRVERPNAQVCLGADRERFKALLMDILARR</sequence>
<proteinExistence type="predicted"/>
<dbReference type="InterPro" id="IPR001910">
    <property type="entry name" value="Inosine/uridine_hydrolase_dom"/>
</dbReference>
<keyword evidence="3" id="KW-1185">Reference proteome</keyword>
<dbReference type="eggNOG" id="COG1957">
    <property type="taxonomic scope" value="Bacteria"/>
</dbReference>
<evidence type="ECO:0000313" key="2">
    <source>
        <dbReference type="EMBL" id="EKP94587.1"/>
    </source>
</evidence>
<reference evidence="2" key="2">
    <citation type="submission" date="2012-10" db="EMBL/GenBank/DDBJ databases">
        <title>Improved high-quality draft of Thermaerobacter subterraneus C21, DSM 13965.</title>
        <authorList>
            <consortium name="DOE Joint Genome Institute"/>
            <person name="Eisen J."/>
            <person name="Huntemann M."/>
            <person name="Wei C.-L."/>
            <person name="Han J."/>
            <person name="Detter J.C."/>
            <person name="Han C."/>
            <person name="Tapia R."/>
            <person name="Chen A."/>
            <person name="Kyrpides N."/>
            <person name="Mavromatis K."/>
            <person name="Markowitz V."/>
            <person name="Szeto E."/>
            <person name="Ivanova N."/>
            <person name="Mikhailova N."/>
            <person name="Ovchinnikova G."/>
            <person name="Pagani I."/>
            <person name="Pati A."/>
            <person name="Goodwin L."/>
            <person name="Nordberg H.P."/>
            <person name="Cantor M.N."/>
            <person name="Hua S.X."/>
            <person name="Woyke T."/>
            <person name="Eisen J."/>
            <person name="Klenk H.-P."/>
        </authorList>
    </citation>
    <scope>NUCLEOTIDE SEQUENCE [LARGE SCALE GENOMIC DNA]</scope>
    <source>
        <strain evidence="2">DSM 13965</strain>
    </source>
</reference>
<protein>
    <submittedName>
        <fullName evidence="2">Inosine-uridine nucleoside N-ribohydrolase</fullName>
    </submittedName>
</protein>
<dbReference type="Proteomes" id="UP000005710">
    <property type="component" value="Unassembled WGS sequence"/>
</dbReference>
<feature type="domain" description="Inosine/uridine-preferring nucleoside hydrolase" evidence="1">
    <location>
        <begin position="5"/>
        <end position="307"/>
    </location>
</feature>